<accession>A0ABT5JRW9</accession>
<dbReference type="PANTHER" id="PTHR36919:SF2">
    <property type="entry name" value="BLL6627 PROTEIN"/>
    <property type="match status" value="1"/>
</dbReference>
<keyword evidence="1" id="KW-0732">Signal</keyword>
<dbReference type="InterPro" id="IPR019223">
    <property type="entry name" value="DUF2147"/>
</dbReference>
<evidence type="ECO:0000256" key="1">
    <source>
        <dbReference type="SAM" id="SignalP"/>
    </source>
</evidence>
<comment type="caution">
    <text evidence="3">The sequence shown here is derived from an EMBL/GenBank/DDBJ whole genome shotgun (WGS) entry which is preliminary data.</text>
</comment>
<reference evidence="3 4" key="1">
    <citation type="submission" date="2022-10" db="EMBL/GenBank/DDBJ databases">
        <title>Erythrobacter sp. sf7 Genome sequencing.</title>
        <authorList>
            <person name="Park S."/>
        </authorList>
    </citation>
    <scope>NUCLEOTIDE SEQUENCE [LARGE SCALE GENOMIC DNA]</scope>
    <source>
        <strain evidence="4">sf7</strain>
    </source>
</reference>
<protein>
    <submittedName>
        <fullName evidence="3">DUF2147 domain-containing protein</fullName>
    </submittedName>
</protein>
<evidence type="ECO:0000259" key="2">
    <source>
        <dbReference type="Pfam" id="PF09917"/>
    </source>
</evidence>
<keyword evidence="4" id="KW-1185">Reference proteome</keyword>
<feature type="signal peptide" evidence="1">
    <location>
        <begin position="1"/>
        <end position="35"/>
    </location>
</feature>
<dbReference type="Pfam" id="PF09917">
    <property type="entry name" value="DUF2147"/>
    <property type="match status" value="1"/>
</dbReference>
<sequence length="158" mass="16963">MSYPQPENHPMMSRLALFCAPLLAAVSLVGAAAQAAEPVAGRWVTAEKDAVVAVAPCGGSGSKGAMCGTIDRFLVAPPQGLDQRNVNNPDPKLRTRKLLGMPILTSFVSDGDLWRGRIYDPKSGKSYRSIIRRKGGNVLEVKGCIGPFCQTQLWKRAP</sequence>
<dbReference type="Gene3D" id="2.40.128.520">
    <property type="match status" value="1"/>
</dbReference>
<dbReference type="Proteomes" id="UP001216558">
    <property type="component" value="Unassembled WGS sequence"/>
</dbReference>
<dbReference type="PANTHER" id="PTHR36919">
    <property type="entry name" value="BLR1215 PROTEIN"/>
    <property type="match status" value="1"/>
</dbReference>
<dbReference type="RefSeq" id="WP_273678719.1">
    <property type="nucleotide sequence ID" value="NZ_JAQQXQ010000010.1"/>
</dbReference>
<dbReference type="EMBL" id="JAQQXQ010000010">
    <property type="protein sequence ID" value="MDC8755510.1"/>
    <property type="molecule type" value="Genomic_DNA"/>
</dbReference>
<feature type="chain" id="PRO_5046704543" evidence="1">
    <location>
        <begin position="36"/>
        <end position="158"/>
    </location>
</feature>
<organism evidence="3 4">
    <name type="scientific">Erythrobacter fulvus</name>
    <dbReference type="NCBI Taxonomy" id="2987523"/>
    <lineage>
        <taxon>Bacteria</taxon>
        <taxon>Pseudomonadati</taxon>
        <taxon>Pseudomonadota</taxon>
        <taxon>Alphaproteobacteria</taxon>
        <taxon>Sphingomonadales</taxon>
        <taxon>Erythrobacteraceae</taxon>
        <taxon>Erythrobacter/Porphyrobacter group</taxon>
        <taxon>Erythrobacter</taxon>
    </lineage>
</organism>
<name>A0ABT5JRW9_9SPHN</name>
<feature type="domain" description="DUF2147" evidence="2">
    <location>
        <begin position="41"/>
        <end position="156"/>
    </location>
</feature>
<evidence type="ECO:0000313" key="3">
    <source>
        <dbReference type="EMBL" id="MDC8755510.1"/>
    </source>
</evidence>
<proteinExistence type="predicted"/>
<evidence type="ECO:0000313" key="4">
    <source>
        <dbReference type="Proteomes" id="UP001216558"/>
    </source>
</evidence>
<gene>
    <name evidence="3" type="ORF">OIK40_12745</name>
</gene>